<feature type="compositionally biased region" description="Basic and acidic residues" evidence="1">
    <location>
        <begin position="16"/>
        <end position="26"/>
    </location>
</feature>
<evidence type="ECO:0000256" key="1">
    <source>
        <dbReference type="SAM" id="MobiDB-lite"/>
    </source>
</evidence>
<organism evidence="2 3">
    <name type="scientific">Saccharothrix saharensis</name>
    <dbReference type="NCBI Taxonomy" id="571190"/>
    <lineage>
        <taxon>Bacteria</taxon>
        <taxon>Bacillati</taxon>
        <taxon>Actinomycetota</taxon>
        <taxon>Actinomycetes</taxon>
        <taxon>Pseudonocardiales</taxon>
        <taxon>Pseudonocardiaceae</taxon>
        <taxon>Saccharothrix</taxon>
    </lineage>
</organism>
<evidence type="ECO:0000313" key="2">
    <source>
        <dbReference type="EMBL" id="TQM84370.1"/>
    </source>
</evidence>
<protein>
    <submittedName>
        <fullName evidence="2">Uncharacterized protein</fullName>
    </submittedName>
</protein>
<feature type="region of interest" description="Disordered" evidence="1">
    <location>
        <begin position="1"/>
        <end position="97"/>
    </location>
</feature>
<gene>
    <name evidence="2" type="ORF">FHX81_6814</name>
</gene>
<keyword evidence="3" id="KW-1185">Reference proteome</keyword>
<evidence type="ECO:0000313" key="3">
    <source>
        <dbReference type="Proteomes" id="UP000316628"/>
    </source>
</evidence>
<proteinExistence type="predicted"/>
<dbReference type="AlphaFoldDB" id="A0A543JNG3"/>
<reference evidence="2 3" key="1">
    <citation type="submission" date="2019-06" db="EMBL/GenBank/DDBJ databases">
        <title>Sequencing the genomes of 1000 actinobacteria strains.</title>
        <authorList>
            <person name="Klenk H.-P."/>
        </authorList>
    </citation>
    <scope>NUCLEOTIDE SEQUENCE [LARGE SCALE GENOMIC DNA]</scope>
    <source>
        <strain evidence="2 3">DSM 45456</strain>
    </source>
</reference>
<dbReference type="Proteomes" id="UP000316628">
    <property type="component" value="Unassembled WGS sequence"/>
</dbReference>
<name>A0A543JNG3_9PSEU</name>
<feature type="compositionally biased region" description="Basic and acidic residues" evidence="1">
    <location>
        <begin position="72"/>
        <end position="81"/>
    </location>
</feature>
<feature type="compositionally biased region" description="Basic and acidic residues" evidence="1">
    <location>
        <begin position="36"/>
        <end position="64"/>
    </location>
</feature>
<accession>A0A543JNG3</accession>
<comment type="caution">
    <text evidence="2">The sequence shown here is derived from an EMBL/GenBank/DDBJ whole genome shotgun (WGS) entry which is preliminary data.</text>
</comment>
<dbReference type="EMBL" id="VFPP01000001">
    <property type="protein sequence ID" value="TQM84370.1"/>
    <property type="molecule type" value="Genomic_DNA"/>
</dbReference>
<sequence>MLGRSGEPMPLGDDVGGGRDSAERARVLHRCPNPRSVEEDVPMHRESDKHGPVKDDELKHELEGALRGNRPNRAEEWRDPEPPADDDVTAPGIDEPR</sequence>